<accession>A0A2T5G784</accession>
<dbReference type="Proteomes" id="UP000244016">
    <property type="component" value="Unassembled WGS sequence"/>
</dbReference>
<organism evidence="2 3">
    <name type="scientific">Brockia lithotrophica</name>
    <dbReference type="NCBI Taxonomy" id="933949"/>
    <lineage>
        <taxon>Bacteria</taxon>
        <taxon>Bacillati</taxon>
        <taxon>Bacillota</taxon>
        <taxon>Bacilli</taxon>
        <taxon>Bacillales</taxon>
        <taxon>Bacillales Family X. Incertae Sedis</taxon>
        <taxon>Brockia</taxon>
    </lineage>
</organism>
<evidence type="ECO:0000313" key="2">
    <source>
        <dbReference type="EMBL" id="PTQ52053.1"/>
    </source>
</evidence>
<gene>
    <name evidence="2" type="ORF">BLITH_1020</name>
</gene>
<name>A0A2T5G784_9BACL</name>
<feature type="region of interest" description="Disordered" evidence="1">
    <location>
        <begin position="1"/>
        <end position="93"/>
    </location>
</feature>
<evidence type="ECO:0000313" key="3">
    <source>
        <dbReference type="Proteomes" id="UP000244016"/>
    </source>
</evidence>
<dbReference type="AlphaFoldDB" id="A0A2T5G784"/>
<feature type="compositionally biased region" description="Polar residues" evidence="1">
    <location>
        <begin position="84"/>
        <end position="93"/>
    </location>
</feature>
<protein>
    <submittedName>
        <fullName evidence="2">Uncharacterized protein</fullName>
    </submittedName>
</protein>
<evidence type="ECO:0000256" key="1">
    <source>
        <dbReference type="SAM" id="MobiDB-lite"/>
    </source>
</evidence>
<sequence length="93" mass="10897">MQARSGFPKHGQVCTQRSSTHQKRRVPNQMSARTTRRTVPRCLERAWRRLLDSNRQKSGRVGRSKESPKNLSTQTERTWEQRSWRASSSSTQK</sequence>
<reference evidence="2 3" key="1">
    <citation type="submission" date="2017-08" db="EMBL/GenBank/DDBJ databases">
        <title>Burning lignite coal seam in the remote Altai Mountains harbors a hydrogen-driven thermophilic microbial community.</title>
        <authorList>
            <person name="Kadnikov V.V."/>
            <person name="Mardanov A.V."/>
            <person name="Ivasenko D."/>
            <person name="Beletsky A.V."/>
            <person name="Karnachuk O.V."/>
            <person name="Ravin N.V."/>
        </authorList>
    </citation>
    <scope>NUCLEOTIDE SEQUENCE [LARGE SCALE GENOMIC DNA]</scope>
    <source>
        <strain evidence="2">AL31</strain>
    </source>
</reference>
<proteinExistence type="predicted"/>
<feature type="compositionally biased region" description="Basic and acidic residues" evidence="1">
    <location>
        <begin position="42"/>
        <end position="55"/>
    </location>
</feature>
<comment type="caution">
    <text evidence="2">The sequence shown here is derived from an EMBL/GenBank/DDBJ whole genome shotgun (WGS) entry which is preliminary data.</text>
</comment>
<dbReference type="EMBL" id="PEBW01000003">
    <property type="protein sequence ID" value="PTQ52053.1"/>
    <property type="molecule type" value="Genomic_DNA"/>
</dbReference>